<reference evidence="16" key="1">
    <citation type="journal article" date="2017" name="Plant J.">
        <title>The pomegranate (Punica granatum L.) genome and the genomics of punicalagin biosynthesis.</title>
        <authorList>
            <person name="Qin G."/>
            <person name="Xu C."/>
            <person name="Ming R."/>
            <person name="Tang H."/>
            <person name="Guyot R."/>
            <person name="Kramer E.M."/>
            <person name="Hu Y."/>
            <person name="Yi X."/>
            <person name="Qi Y."/>
            <person name="Xu X."/>
            <person name="Gao Z."/>
            <person name="Pan H."/>
            <person name="Jian J."/>
            <person name="Tian Y."/>
            <person name="Yue Z."/>
            <person name="Xu Y."/>
        </authorList>
    </citation>
    <scope>NUCLEOTIDE SEQUENCE [LARGE SCALE GENOMIC DNA]</scope>
    <source>
        <strain evidence="16">cv. Dabenzi</strain>
    </source>
</reference>
<evidence type="ECO:0000256" key="6">
    <source>
        <dbReference type="ARBA" id="ARBA00022723"/>
    </source>
</evidence>
<evidence type="ECO:0000256" key="12">
    <source>
        <dbReference type="ARBA" id="ARBA00051575"/>
    </source>
</evidence>
<dbReference type="GO" id="GO:0016020">
    <property type="term" value="C:membrane"/>
    <property type="evidence" value="ECO:0007669"/>
    <property type="project" value="UniProtKB-SubCell"/>
</dbReference>
<keyword evidence="17" id="KW-1185">Reference proteome</keyword>
<evidence type="ECO:0000313" key="19">
    <source>
        <dbReference type="RefSeq" id="XP_031378757.1"/>
    </source>
</evidence>
<keyword evidence="5 13" id="KW-0812">Transmembrane</keyword>
<organism evidence="15 16">
    <name type="scientific">Punica granatum</name>
    <name type="common">Pomegranate</name>
    <dbReference type="NCBI Taxonomy" id="22663"/>
    <lineage>
        <taxon>Eukaryota</taxon>
        <taxon>Viridiplantae</taxon>
        <taxon>Streptophyta</taxon>
        <taxon>Embryophyta</taxon>
        <taxon>Tracheophyta</taxon>
        <taxon>Spermatophyta</taxon>
        <taxon>Magnoliopsida</taxon>
        <taxon>eudicotyledons</taxon>
        <taxon>Gunneridae</taxon>
        <taxon>Pentapetalae</taxon>
        <taxon>rosids</taxon>
        <taxon>malvids</taxon>
        <taxon>Myrtales</taxon>
        <taxon>Lythraceae</taxon>
        <taxon>Punica</taxon>
    </lineage>
</organism>
<feature type="transmembrane region" description="Helical" evidence="13">
    <location>
        <begin position="12"/>
        <end position="35"/>
    </location>
</feature>
<feature type="transmembrane region" description="Helical" evidence="13">
    <location>
        <begin position="119"/>
        <end position="146"/>
    </location>
</feature>
<dbReference type="CDD" id="cd08766">
    <property type="entry name" value="Cyt_b561_ACYB-1_like"/>
    <property type="match status" value="1"/>
</dbReference>
<dbReference type="SMART" id="SM00665">
    <property type="entry name" value="B561"/>
    <property type="match status" value="1"/>
</dbReference>
<keyword evidence="9" id="KW-0408">Iron</keyword>
<dbReference type="EMBL" id="MTKT01005370">
    <property type="protein sequence ID" value="OWM67784.1"/>
    <property type="molecule type" value="Genomic_DNA"/>
</dbReference>
<dbReference type="GO" id="GO:0046872">
    <property type="term" value="F:metal ion binding"/>
    <property type="evidence" value="ECO:0007669"/>
    <property type="project" value="UniProtKB-KW"/>
</dbReference>
<evidence type="ECO:0000256" key="4">
    <source>
        <dbReference type="ARBA" id="ARBA00022617"/>
    </source>
</evidence>
<dbReference type="Proteomes" id="UP000197138">
    <property type="component" value="Unassembled WGS sequence"/>
</dbReference>
<feature type="domain" description="Cytochrome b561" evidence="14">
    <location>
        <begin position="18"/>
        <end position="217"/>
    </location>
</feature>
<evidence type="ECO:0000256" key="1">
    <source>
        <dbReference type="ARBA" id="ARBA00001970"/>
    </source>
</evidence>
<dbReference type="InterPro" id="IPR043205">
    <property type="entry name" value="CYB561/CYBRD1-like"/>
</dbReference>
<evidence type="ECO:0000256" key="10">
    <source>
        <dbReference type="ARBA" id="ARBA00023136"/>
    </source>
</evidence>
<keyword evidence="6" id="KW-0479">Metal-binding</keyword>
<evidence type="ECO:0000256" key="9">
    <source>
        <dbReference type="ARBA" id="ARBA00023004"/>
    </source>
</evidence>
<dbReference type="InterPro" id="IPR006593">
    <property type="entry name" value="Cyt_b561/ferric_Rdtase_TM"/>
</dbReference>
<keyword evidence="7" id="KW-0249">Electron transport</keyword>
<evidence type="ECO:0000256" key="8">
    <source>
        <dbReference type="ARBA" id="ARBA00022989"/>
    </source>
</evidence>
<comment type="catalytic activity">
    <reaction evidence="12">
        <text>Fe(3+)(out) + L-ascorbate(in) = monodehydro-L-ascorbate radical(in) + Fe(2+)(out) + H(+)</text>
        <dbReference type="Rhea" id="RHEA:30403"/>
        <dbReference type="ChEBI" id="CHEBI:15378"/>
        <dbReference type="ChEBI" id="CHEBI:29033"/>
        <dbReference type="ChEBI" id="CHEBI:29034"/>
        <dbReference type="ChEBI" id="CHEBI:38290"/>
        <dbReference type="ChEBI" id="CHEBI:59513"/>
        <dbReference type="EC" id="7.2.1.3"/>
    </reaction>
</comment>
<evidence type="ECO:0000256" key="13">
    <source>
        <dbReference type="SAM" id="Phobius"/>
    </source>
</evidence>
<evidence type="ECO:0000259" key="14">
    <source>
        <dbReference type="PROSITE" id="PS50939"/>
    </source>
</evidence>
<dbReference type="Pfam" id="PF03188">
    <property type="entry name" value="Cytochrom_B561"/>
    <property type="match status" value="1"/>
</dbReference>
<evidence type="ECO:0000256" key="3">
    <source>
        <dbReference type="ARBA" id="ARBA00022448"/>
    </source>
</evidence>
<keyword evidence="4" id="KW-0349">Heme</keyword>
<keyword evidence="8 13" id="KW-1133">Transmembrane helix</keyword>
<dbReference type="AlphaFoldDB" id="A0A218W4I4"/>
<evidence type="ECO:0000256" key="11">
    <source>
        <dbReference type="ARBA" id="ARBA00024225"/>
    </source>
</evidence>
<feature type="transmembrane region" description="Helical" evidence="13">
    <location>
        <begin position="89"/>
        <end position="107"/>
    </location>
</feature>
<evidence type="ECO:0000313" key="20">
    <source>
        <dbReference type="RefSeq" id="XP_031378758.1"/>
    </source>
</evidence>
<dbReference type="PANTHER" id="PTHR10106">
    <property type="entry name" value="CYTOCHROME B561-RELATED"/>
    <property type="match status" value="1"/>
</dbReference>
<dbReference type="PANTHER" id="PTHR10106:SF43">
    <property type="entry name" value="CYTOCHROME B561 FAMILY PROTEIN, EXPRESSED"/>
    <property type="match status" value="1"/>
</dbReference>
<reference evidence="18 19" key="4">
    <citation type="submission" date="2025-04" db="UniProtKB">
        <authorList>
            <consortium name="RefSeq"/>
        </authorList>
    </citation>
    <scope>IDENTIFICATION</scope>
    <source>
        <tissue evidence="18 19">Leaf</tissue>
    </source>
</reference>
<keyword evidence="10 13" id="KW-0472">Membrane</keyword>
<reference evidence="17" key="3">
    <citation type="journal article" date="2020" name="Plant Biotechnol. J.">
        <title>The pomegranate (Punica granatum L.) draft genome dissects genetic divergence between soft- and hard-seeded cultivars.</title>
        <authorList>
            <person name="Luo X."/>
            <person name="Li H."/>
            <person name="Wu Z."/>
            <person name="Yao W."/>
            <person name="Zhao P."/>
            <person name="Cao D."/>
            <person name="Yu H."/>
            <person name="Li K."/>
            <person name="Poudel K."/>
            <person name="Zhao D."/>
            <person name="Zhang F."/>
            <person name="Xia X."/>
            <person name="Chen L."/>
            <person name="Wang Q."/>
            <person name="Jing D."/>
            <person name="Cao S."/>
        </authorList>
    </citation>
    <scope>NUCLEOTIDE SEQUENCE [LARGE SCALE GENOMIC DNA]</scope>
</reference>
<evidence type="ECO:0000256" key="2">
    <source>
        <dbReference type="ARBA" id="ARBA00004141"/>
    </source>
</evidence>
<dbReference type="RefSeq" id="XP_031378758.1">
    <property type="nucleotide sequence ID" value="XM_031522898.1"/>
</dbReference>
<dbReference type="FunFam" id="1.20.120.1770:FF:000001">
    <property type="entry name" value="Cytochrome b reductase 1"/>
    <property type="match status" value="1"/>
</dbReference>
<dbReference type="Gene3D" id="1.20.120.1770">
    <property type="match status" value="1"/>
</dbReference>
<dbReference type="EC" id="7.2.1.3" evidence="11"/>
<dbReference type="RefSeq" id="XP_031378757.1">
    <property type="nucleotide sequence ID" value="XM_031522897.1"/>
</dbReference>
<dbReference type="PROSITE" id="PS50939">
    <property type="entry name" value="CYTOCHROME_B561"/>
    <property type="match status" value="1"/>
</dbReference>
<evidence type="ECO:0000313" key="17">
    <source>
        <dbReference type="Proteomes" id="UP000515151"/>
    </source>
</evidence>
<dbReference type="Proteomes" id="UP000515151">
    <property type="component" value="Chromosome 2"/>
</dbReference>
<feature type="transmembrane region" description="Helical" evidence="13">
    <location>
        <begin position="158"/>
        <end position="176"/>
    </location>
</feature>
<feature type="transmembrane region" description="Helical" evidence="13">
    <location>
        <begin position="196"/>
        <end position="218"/>
    </location>
</feature>
<dbReference type="OrthoDB" id="907479at2759"/>
<sequence>MAQKYRIYQLSVTPVTVFAHLLAIAITTLVLVWLLKFREGLAFSSSNKLKIFNLHPLFMVIGFILFGGEAIMVYKTAPARREVQKNVHLVLHLIALVAGILGIYAVFKFHHEMRISNLVSLHSWLGISTICLFGLQWVLAFFSFVFPGSNTGSRTSYLSWHVFLGMVVFLLAVCTAEMGITEKFIYEGLKRNQEALIVKFTGLLIFLFAVSVSLTILIPRGY</sequence>
<reference evidence="15" key="2">
    <citation type="submission" date="2017-06" db="EMBL/GenBank/DDBJ databases">
        <title>The pomegranate genome and the genomics of punicalagin biosynthesis.</title>
        <authorList>
            <person name="Xu C."/>
        </authorList>
    </citation>
    <scope>NUCLEOTIDE SEQUENCE [LARGE SCALE GENOMIC DNA]</scope>
    <source>
        <tissue evidence="15">Fresh leaf</tissue>
    </source>
</reference>
<gene>
    <name evidence="18 19 20" type="primary">LOC116194154</name>
    <name evidence="15" type="ORF">CDL15_Pgr010721</name>
</gene>
<dbReference type="GeneID" id="116194154"/>
<comment type="subcellular location">
    <subcellularLocation>
        <location evidence="2">Membrane</location>
        <topology evidence="2">Multi-pass membrane protein</topology>
    </subcellularLocation>
</comment>
<evidence type="ECO:0000256" key="7">
    <source>
        <dbReference type="ARBA" id="ARBA00022982"/>
    </source>
</evidence>
<evidence type="ECO:0000256" key="5">
    <source>
        <dbReference type="ARBA" id="ARBA00022692"/>
    </source>
</evidence>
<evidence type="ECO:0000313" key="15">
    <source>
        <dbReference type="EMBL" id="OWM67784.1"/>
    </source>
</evidence>
<proteinExistence type="predicted"/>
<evidence type="ECO:0000313" key="16">
    <source>
        <dbReference type="Proteomes" id="UP000197138"/>
    </source>
</evidence>
<accession>A0A218W4I4</accession>
<protein>
    <recommendedName>
        <fullName evidence="11">ascorbate ferrireductase (transmembrane)</fullName>
        <ecNumber evidence="11">7.2.1.3</ecNumber>
    </recommendedName>
</protein>
<feature type="transmembrane region" description="Helical" evidence="13">
    <location>
        <begin position="56"/>
        <end position="77"/>
    </location>
</feature>
<name>A0A218W4I4_PUNGR</name>
<dbReference type="GO" id="GO:0140571">
    <property type="term" value="F:transmembrane ascorbate ferrireductase activity"/>
    <property type="evidence" value="ECO:0007669"/>
    <property type="project" value="UniProtKB-EC"/>
</dbReference>
<keyword evidence="3" id="KW-0813">Transport</keyword>
<evidence type="ECO:0000313" key="18">
    <source>
        <dbReference type="RefSeq" id="XP_031378756.1"/>
    </source>
</evidence>
<dbReference type="RefSeq" id="XP_031378756.1">
    <property type="nucleotide sequence ID" value="XM_031522896.1"/>
</dbReference>
<comment type="cofactor">
    <cofactor evidence="1">
        <name>heme b</name>
        <dbReference type="ChEBI" id="CHEBI:60344"/>
    </cofactor>
</comment>